<accession>A0ABV7G1G4</accession>
<dbReference type="PROSITE" id="PS50405">
    <property type="entry name" value="GST_CTER"/>
    <property type="match status" value="1"/>
</dbReference>
<dbReference type="Proteomes" id="UP001595593">
    <property type="component" value="Unassembled WGS sequence"/>
</dbReference>
<dbReference type="InterPro" id="IPR036249">
    <property type="entry name" value="Thioredoxin-like_sf"/>
</dbReference>
<evidence type="ECO:0000313" key="4">
    <source>
        <dbReference type="Proteomes" id="UP001595593"/>
    </source>
</evidence>
<dbReference type="InterPro" id="IPR040079">
    <property type="entry name" value="Glutathione_S-Trfase"/>
</dbReference>
<dbReference type="SFLD" id="SFLDG01150">
    <property type="entry name" value="Main.1:_Beta-like"/>
    <property type="match status" value="1"/>
</dbReference>
<feature type="domain" description="GST N-terminal" evidence="1">
    <location>
        <begin position="1"/>
        <end position="82"/>
    </location>
</feature>
<gene>
    <name evidence="3" type="ORF">ACFOD4_14630</name>
</gene>
<reference evidence="4" key="1">
    <citation type="journal article" date="2019" name="Int. J. Syst. Evol. Microbiol.">
        <title>The Global Catalogue of Microorganisms (GCM) 10K type strain sequencing project: providing services to taxonomists for standard genome sequencing and annotation.</title>
        <authorList>
            <consortium name="The Broad Institute Genomics Platform"/>
            <consortium name="The Broad Institute Genome Sequencing Center for Infectious Disease"/>
            <person name="Wu L."/>
            <person name="Ma J."/>
        </authorList>
    </citation>
    <scope>NUCLEOTIDE SEQUENCE [LARGE SCALE GENOMIC DNA]</scope>
    <source>
        <strain evidence="4">KCTC 52094</strain>
    </source>
</reference>
<name>A0ABV7G1G4_9PROT</name>
<dbReference type="SFLD" id="SFLDS00019">
    <property type="entry name" value="Glutathione_Transferase_(cytos"/>
    <property type="match status" value="1"/>
</dbReference>
<dbReference type="RefSeq" id="WP_379597543.1">
    <property type="nucleotide sequence ID" value="NZ_JBHRTN010000018.1"/>
</dbReference>
<protein>
    <submittedName>
        <fullName evidence="3">Glutathione S-transferase family protein</fullName>
    </submittedName>
</protein>
<sequence>MTLIWGRTNSSNVMKLLWFCAEAGIPYERRDAGGTFGLVGDDAYKAMNPMSLVPVLQEADGWALWESNTILRYLAAVQAGTAAALYPAEPRRRAGIERWMDWQLAHLTPPMTTIFFTHVRIPEAERDWPATTAALEKATGLWRLLDRQLAGRQHVEGDFSLADIAIGIFVHRWFALPVERPELAHLRAWYDRLLARPHYSRIVAVPMS</sequence>
<dbReference type="Pfam" id="PF13409">
    <property type="entry name" value="GST_N_2"/>
    <property type="match status" value="1"/>
</dbReference>
<dbReference type="InterPro" id="IPR010987">
    <property type="entry name" value="Glutathione-S-Trfase_C-like"/>
</dbReference>
<comment type="caution">
    <text evidence="3">The sequence shown here is derived from an EMBL/GenBank/DDBJ whole genome shotgun (WGS) entry which is preliminary data.</text>
</comment>
<dbReference type="InterPro" id="IPR004045">
    <property type="entry name" value="Glutathione_S-Trfase_N"/>
</dbReference>
<evidence type="ECO:0000313" key="3">
    <source>
        <dbReference type="EMBL" id="MFC3126300.1"/>
    </source>
</evidence>
<dbReference type="Gene3D" id="3.40.30.10">
    <property type="entry name" value="Glutaredoxin"/>
    <property type="match status" value="1"/>
</dbReference>
<dbReference type="EMBL" id="JBHRTN010000018">
    <property type="protein sequence ID" value="MFC3126300.1"/>
    <property type="molecule type" value="Genomic_DNA"/>
</dbReference>
<dbReference type="Gene3D" id="1.20.1050.10">
    <property type="match status" value="1"/>
</dbReference>
<dbReference type="SUPFAM" id="SSF47616">
    <property type="entry name" value="GST C-terminal domain-like"/>
    <property type="match status" value="1"/>
</dbReference>
<keyword evidence="4" id="KW-1185">Reference proteome</keyword>
<dbReference type="PROSITE" id="PS50404">
    <property type="entry name" value="GST_NTER"/>
    <property type="match status" value="1"/>
</dbReference>
<dbReference type="SFLD" id="SFLDG00358">
    <property type="entry name" value="Main_(cytGST)"/>
    <property type="match status" value="1"/>
</dbReference>
<feature type="domain" description="GST C-terminal" evidence="2">
    <location>
        <begin position="89"/>
        <end position="208"/>
    </location>
</feature>
<evidence type="ECO:0000259" key="1">
    <source>
        <dbReference type="PROSITE" id="PS50404"/>
    </source>
</evidence>
<dbReference type="InterPro" id="IPR036282">
    <property type="entry name" value="Glutathione-S-Trfase_C_sf"/>
</dbReference>
<dbReference type="SUPFAM" id="SSF52833">
    <property type="entry name" value="Thioredoxin-like"/>
    <property type="match status" value="1"/>
</dbReference>
<organism evidence="3 4">
    <name type="scientific">Teichococcus globiformis</name>
    <dbReference type="NCBI Taxonomy" id="2307229"/>
    <lineage>
        <taxon>Bacteria</taxon>
        <taxon>Pseudomonadati</taxon>
        <taxon>Pseudomonadota</taxon>
        <taxon>Alphaproteobacteria</taxon>
        <taxon>Acetobacterales</taxon>
        <taxon>Roseomonadaceae</taxon>
        <taxon>Roseomonas</taxon>
    </lineage>
</organism>
<dbReference type="PANTHER" id="PTHR44051:SF19">
    <property type="entry name" value="DISULFIDE-BOND OXIDOREDUCTASE YFCG"/>
    <property type="match status" value="1"/>
</dbReference>
<proteinExistence type="predicted"/>
<evidence type="ECO:0000259" key="2">
    <source>
        <dbReference type="PROSITE" id="PS50405"/>
    </source>
</evidence>
<dbReference type="PANTHER" id="PTHR44051">
    <property type="entry name" value="GLUTATHIONE S-TRANSFERASE-RELATED"/>
    <property type="match status" value="1"/>
</dbReference>